<accession>A0A4R9K004</accession>
<keyword evidence="2" id="KW-1185">Reference proteome</keyword>
<name>A0A4R9K004_9LEPT</name>
<dbReference type="EMBL" id="RQGD01000034">
    <property type="protein sequence ID" value="TGL58299.1"/>
    <property type="molecule type" value="Genomic_DNA"/>
</dbReference>
<organism evidence="1 2">
    <name type="scientific">Leptospira ognonensis</name>
    <dbReference type="NCBI Taxonomy" id="2484945"/>
    <lineage>
        <taxon>Bacteria</taxon>
        <taxon>Pseudomonadati</taxon>
        <taxon>Spirochaetota</taxon>
        <taxon>Spirochaetia</taxon>
        <taxon>Leptospirales</taxon>
        <taxon>Leptospiraceae</taxon>
        <taxon>Leptospira</taxon>
    </lineage>
</organism>
<protein>
    <submittedName>
        <fullName evidence="1">Flagellar motor switch protein FliG</fullName>
    </submittedName>
</protein>
<dbReference type="Gene3D" id="1.10.220.30">
    <property type="match status" value="1"/>
</dbReference>
<dbReference type="OrthoDB" id="343811at2"/>
<evidence type="ECO:0000313" key="1">
    <source>
        <dbReference type="EMBL" id="TGL58299.1"/>
    </source>
</evidence>
<sequence>MARIQSEINPFYPFLKQKPPTLPSLSSDPLLVPTFIYDVLWNRVKFKSKSAFLPPYIHYTGKEISSNAKLSEEAFYLDQNGNPVKQISQLPFPAPSKIPFFLQLEQNQILQMGGIISNASVQLSKTKRSKYKSAKYLSLRDIVNPNFSEEEVIKKIETLYFDKKNKNYLYRLVKILYSGKAEEEYKIISNLFAHELDFANFLSKSMFSVEIIPLIHGPFLQEFITKFDERLIKFAYPKLSPPVRKMIESSVSKNKLKMILNAPAAEPKPGESLLEMLETEVYRKFSRNIYYENGSIFTYRERANEWEEAVNMKFEESKKVNFWTEGIALQFYGLTQTKIFLKTTEWIETLRVDWFLSKREWEPYEFHRLPPDLILEIPFFPTGKFVLGGGITSDRKTFEMILQWFEY</sequence>
<keyword evidence="1" id="KW-0282">Flagellum</keyword>
<dbReference type="InterPro" id="IPR011002">
    <property type="entry name" value="FliG_a-hlx"/>
</dbReference>
<keyword evidence="1" id="KW-0969">Cilium</keyword>
<dbReference type="AlphaFoldDB" id="A0A4R9K004"/>
<gene>
    <name evidence="1" type="ORF">EHQ58_12740</name>
</gene>
<dbReference type="SUPFAM" id="SSF48029">
    <property type="entry name" value="FliG"/>
    <property type="match status" value="1"/>
</dbReference>
<reference evidence="1" key="1">
    <citation type="journal article" date="2019" name="PLoS Negl. Trop. Dis.">
        <title>Revisiting the worldwide diversity of Leptospira species in the environment.</title>
        <authorList>
            <person name="Vincent A.T."/>
            <person name="Schiettekatte O."/>
            <person name="Bourhy P."/>
            <person name="Veyrier F.J."/>
            <person name="Picardeau M."/>
        </authorList>
    </citation>
    <scope>NUCLEOTIDE SEQUENCE [LARGE SCALE GENOMIC DNA]</scope>
    <source>
        <strain evidence="1">201702476</strain>
    </source>
</reference>
<proteinExistence type="predicted"/>
<evidence type="ECO:0000313" key="2">
    <source>
        <dbReference type="Proteomes" id="UP000297693"/>
    </source>
</evidence>
<keyword evidence="1" id="KW-0966">Cell projection</keyword>
<comment type="caution">
    <text evidence="1">The sequence shown here is derived from an EMBL/GenBank/DDBJ whole genome shotgun (WGS) entry which is preliminary data.</text>
</comment>
<dbReference type="Proteomes" id="UP000297693">
    <property type="component" value="Unassembled WGS sequence"/>
</dbReference>